<keyword evidence="3" id="KW-1185">Reference proteome</keyword>
<feature type="region of interest" description="Disordered" evidence="1">
    <location>
        <begin position="219"/>
        <end position="283"/>
    </location>
</feature>
<feature type="compositionally biased region" description="Basic and acidic residues" evidence="1">
    <location>
        <begin position="118"/>
        <end position="137"/>
    </location>
</feature>
<evidence type="ECO:0000256" key="1">
    <source>
        <dbReference type="SAM" id="MobiDB-lite"/>
    </source>
</evidence>
<dbReference type="STRING" id="1436961.SAMN05421739_103550"/>
<feature type="region of interest" description="Disordered" evidence="1">
    <location>
        <begin position="96"/>
        <end position="162"/>
    </location>
</feature>
<dbReference type="EMBL" id="FOOT01000003">
    <property type="protein sequence ID" value="SFG76571.1"/>
    <property type="molecule type" value="Genomic_DNA"/>
</dbReference>
<proteinExistence type="predicted"/>
<feature type="compositionally biased region" description="Low complexity" evidence="1">
    <location>
        <begin position="41"/>
        <end position="55"/>
    </location>
</feature>
<accession>A0A1I2UP41</accession>
<name>A0A1I2UP41_9BACT</name>
<dbReference type="AlphaFoldDB" id="A0A1I2UP41"/>
<feature type="region of interest" description="Disordered" evidence="1">
    <location>
        <begin position="37"/>
        <end position="83"/>
    </location>
</feature>
<feature type="compositionally biased region" description="Polar residues" evidence="1">
    <location>
        <begin position="141"/>
        <end position="151"/>
    </location>
</feature>
<feature type="compositionally biased region" description="Basic and acidic residues" evidence="1">
    <location>
        <begin position="101"/>
        <end position="110"/>
    </location>
</feature>
<feature type="compositionally biased region" description="Basic and acidic residues" evidence="1">
    <location>
        <begin position="232"/>
        <end position="283"/>
    </location>
</feature>
<sequence>MWPTLYKSLAWNTMANEPMNSNDSARNNQQIGKDLYKRDQQQQQGQNPQRYGYRGNQDSSQWGEGNFFHTGPNPRGAQDSNERKYGENYRHNRNSTYAQDRNAHLSDHYGSRSSSAYRNEDSHLNHGQRDQYHEMRRPQTPGGSLQGNYSDMNERRGRIDDRTRYKEDDFRYGSGSHNWYREGRYTPDSDATAPYPTDSRGFMERVKDTWNDIWHSDDPDYRPRHHYTSPVDRLDSHKRYGSEPYRDRNFDRGYEGGPRWADETDSGRDNYYDDTDRGQRYRR</sequence>
<protein>
    <submittedName>
        <fullName evidence="2">Uncharacterized protein</fullName>
    </submittedName>
</protein>
<dbReference type="Proteomes" id="UP000198724">
    <property type="component" value="Unassembled WGS sequence"/>
</dbReference>
<reference evidence="3" key="1">
    <citation type="submission" date="2016-10" db="EMBL/GenBank/DDBJ databases">
        <authorList>
            <person name="Varghese N."/>
            <person name="Submissions S."/>
        </authorList>
    </citation>
    <scope>NUCLEOTIDE SEQUENCE [LARGE SCALE GENOMIC DNA]</scope>
    <source>
        <strain evidence="3">LP51</strain>
    </source>
</reference>
<evidence type="ECO:0000313" key="3">
    <source>
        <dbReference type="Proteomes" id="UP000198724"/>
    </source>
</evidence>
<gene>
    <name evidence="2" type="ORF">SAMN05421739_103550</name>
</gene>
<evidence type="ECO:0000313" key="2">
    <source>
        <dbReference type="EMBL" id="SFG76571.1"/>
    </source>
</evidence>
<organism evidence="2 3">
    <name type="scientific">Pontibacter chinhatensis</name>
    <dbReference type="NCBI Taxonomy" id="1436961"/>
    <lineage>
        <taxon>Bacteria</taxon>
        <taxon>Pseudomonadati</taxon>
        <taxon>Bacteroidota</taxon>
        <taxon>Cytophagia</taxon>
        <taxon>Cytophagales</taxon>
        <taxon>Hymenobacteraceae</taxon>
        <taxon>Pontibacter</taxon>
    </lineage>
</organism>
<feature type="compositionally biased region" description="Basic and acidic residues" evidence="1">
    <location>
        <begin position="152"/>
        <end position="162"/>
    </location>
</feature>